<dbReference type="InterPro" id="IPR029063">
    <property type="entry name" value="SAM-dependent_MTases_sf"/>
</dbReference>
<proteinExistence type="predicted"/>
<dbReference type="GO" id="GO:0032259">
    <property type="term" value="P:methylation"/>
    <property type="evidence" value="ECO:0007669"/>
    <property type="project" value="UniProtKB-KW"/>
</dbReference>
<dbReference type="PRINTS" id="PR00507">
    <property type="entry name" value="N12N6MTFRASE"/>
</dbReference>
<evidence type="ECO:0000256" key="1">
    <source>
        <dbReference type="ARBA" id="ARBA00011900"/>
    </source>
</evidence>
<dbReference type="PANTHER" id="PTHR42933">
    <property type="entry name" value="SLR6095 PROTEIN"/>
    <property type="match status" value="1"/>
</dbReference>
<comment type="catalytic activity">
    <reaction evidence="6">
        <text>a 2'-deoxyadenosine in DNA + S-adenosyl-L-methionine = an N(6)-methyl-2'-deoxyadenosine in DNA + S-adenosyl-L-homocysteine + H(+)</text>
        <dbReference type="Rhea" id="RHEA:15197"/>
        <dbReference type="Rhea" id="RHEA-COMP:12418"/>
        <dbReference type="Rhea" id="RHEA-COMP:12419"/>
        <dbReference type="ChEBI" id="CHEBI:15378"/>
        <dbReference type="ChEBI" id="CHEBI:57856"/>
        <dbReference type="ChEBI" id="CHEBI:59789"/>
        <dbReference type="ChEBI" id="CHEBI:90615"/>
        <dbReference type="ChEBI" id="CHEBI:90616"/>
        <dbReference type="EC" id="2.1.1.72"/>
    </reaction>
</comment>
<evidence type="ECO:0000259" key="8">
    <source>
        <dbReference type="Pfam" id="PF02384"/>
    </source>
</evidence>
<dbReference type="GO" id="GO:0009007">
    <property type="term" value="F:site-specific DNA-methyltransferase (adenine-specific) activity"/>
    <property type="evidence" value="ECO:0007669"/>
    <property type="project" value="UniProtKB-EC"/>
</dbReference>
<dbReference type="GO" id="GO:0003677">
    <property type="term" value="F:DNA binding"/>
    <property type="evidence" value="ECO:0007669"/>
    <property type="project" value="InterPro"/>
</dbReference>
<keyword evidence="3 9" id="KW-0808">Transferase</keyword>
<dbReference type="SUPFAM" id="SSF53335">
    <property type="entry name" value="S-adenosyl-L-methionine-dependent methyltransferases"/>
    <property type="match status" value="1"/>
</dbReference>
<evidence type="ECO:0000256" key="2">
    <source>
        <dbReference type="ARBA" id="ARBA00022603"/>
    </source>
</evidence>
<evidence type="ECO:0000256" key="7">
    <source>
        <dbReference type="SAM" id="Coils"/>
    </source>
</evidence>
<dbReference type="SMR" id="A0A1Y6JZ90"/>
<evidence type="ECO:0000313" key="10">
    <source>
        <dbReference type="Proteomes" id="UP000195412"/>
    </source>
</evidence>
<accession>A0A1Y6JZ90</accession>
<dbReference type="InterPro" id="IPR003356">
    <property type="entry name" value="DNA_methylase_A-5"/>
</dbReference>
<keyword evidence="2 9" id="KW-0489">Methyltransferase</keyword>
<dbReference type="GO" id="GO:0009307">
    <property type="term" value="P:DNA restriction-modification system"/>
    <property type="evidence" value="ECO:0007669"/>
    <property type="project" value="UniProtKB-KW"/>
</dbReference>
<protein>
    <recommendedName>
        <fullName evidence="1">site-specific DNA-methyltransferase (adenine-specific)</fullName>
        <ecNumber evidence="1">2.1.1.72</ecNumber>
    </recommendedName>
</protein>
<dbReference type="RefSeq" id="WP_087742513.1">
    <property type="nucleotide sequence ID" value="NZ_LT854705.1"/>
</dbReference>
<evidence type="ECO:0000256" key="3">
    <source>
        <dbReference type="ARBA" id="ARBA00022679"/>
    </source>
</evidence>
<dbReference type="InterPro" id="IPR051537">
    <property type="entry name" value="DNA_Adenine_Mtase"/>
</dbReference>
<feature type="domain" description="DNA methylase adenine-specific" evidence="8">
    <location>
        <begin position="168"/>
        <end position="461"/>
    </location>
</feature>
<keyword evidence="7" id="KW-0175">Coiled coil</keyword>
<evidence type="ECO:0000313" key="9">
    <source>
        <dbReference type="EMBL" id="SMS15185.1"/>
    </source>
</evidence>
<dbReference type="REBASE" id="202570">
    <property type="entry name" value="M.Lzy3411ORF2135P"/>
</dbReference>
<dbReference type="KEGG" id="lzy:LZ3411_2135"/>
<dbReference type="Proteomes" id="UP000195412">
    <property type="component" value="Chromosome I"/>
</dbReference>
<feature type="coiled-coil region" evidence="7">
    <location>
        <begin position="468"/>
        <end position="502"/>
    </location>
</feature>
<gene>
    <name evidence="9" type="ORF">LZ3411_2135</name>
</gene>
<evidence type="ECO:0000256" key="5">
    <source>
        <dbReference type="ARBA" id="ARBA00022747"/>
    </source>
</evidence>
<keyword evidence="5" id="KW-0680">Restriction system</keyword>
<evidence type="ECO:0000256" key="6">
    <source>
        <dbReference type="ARBA" id="ARBA00047942"/>
    </source>
</evidence>
<dbReference type="Gene3D" id="3.40.50.150">
    <property type="entry name" value="Vaccinia Virus protein VP39"/>
    <property type="match status" value="1"/>
</dbReference>
<dbReference type="PANTHER" id="PTHR42933:SF1">
    <property type="entry name" value="SITE-SPECIFIC DNA-METHYLTRANSFERASE (ADENINE-SPECIFIC)"/>
    <property type="match status" value="1"/>
</dbReference>
<sequence length="520" mass="57764">MTQRRTTAFKKLLATFKGVPKGGERVYWQAALSFFGYRYLAMRVETVVRQRLGTQRPEVVWQDATHRQRLQTALQEELGFYLEPQLWPEQFLAAMHHLHGHDLSMRLTGALQQAMDQIAASTTPTLRPTFVHLFDGVDLDSLQFGGTAEQRIENVSRLFLRVYQLPVDDWGAVYEDLLQCAAAQVCLPAGSFYTPRSVSTLQAGLVDQGQAVTAVYDPTMGTGSSLILAGQRLEVTAYYGQELMPRTASLGQLNLLVHGVSYRDGQVAVGDVLTADQLAGRKFAAIVATPPVAAHWDPHYLANDPRFTAYEQFAPKSKADWAFVEHMLAHLTDQGCLAVVLPVGSLFRQEAEGVIRRQIVERDNLLDAVISLPTKIGQLAASAVVVFRRGRTTRDVWLLDATGFGTKQDGKPDLAATAVTAILDRYHQRQEEPHLAHLATLAELRKNAFDLSVARYVAPANRQPAVDVPATLREIQATKRELAQLDDEYNRLLAQLVQSQDAVTPETLAMLREMGKHDQT</sequence>
<dbReference type="AlphaFoldDB" id="A0A1Y6JZ90"/>
<evidence type="ECO:0000256" key="4">
    <source>
        <dbReference type="ARBA" id="ARBA00022691"/>
    </source>
</evidence>
<dbReference type="EMBL" id="LT854705">
    <property type="protein sequence ID" value="SMS15185.1"/>
    <property type="molecule type" value="Genomic_DNA"/>
</dbReference>
<dbReference type="GO" id="GO:0008170">
    <property type="term" value="F:N-methyltransferase activity"/>
    <property type="evidence" value="ECO:0007669"/>
    <property type="project" value="InterPro"/>
</dbReference>
<keyword evidence="4" id="KW-0949">S-adenosyl-L-methionine</keyword>
<dbReference type="Pfam" id="PF02384">
    <property type="entry name" value="N6_Mtase"/>
    <property type="match status" value="1"/>
</dbReference>
<organism evidence="9 10">
    <name type="scientific">Levilactobacillus zymae</name>
    <dbReference type="NCBI Taxonomy" id="267363"/>
    <lineage>
        <taxon>Bacteria</taxon>
        <taxon>Bacillati</taxon>
        <taxon>Bacillota</taxon>
        <taxon>Bacilli</taxon>
        <taxon>Lactobacillales</taxon>
        <taxon>Lactobacillaceae</taxon>
        <taxon>Levilactobacillus</taxon>
    </lineage>
</organism>
<dbReference type="EC" id="2.1.1.72" evidence="1"/>
<reference evidence="10" key="1">
    <citation type="submission" date="2017-05" db="EMBL/GenBank/DDBJ databases">
        <authorList>
            <person name="Papadimitriou K."/>
        </authorList>
    </citation>
    <scope>NUCLEOTIDE SEQUENCE [LARGE SCALE GENOMIC DNA]</scope>
    <source>
        <strain evidence="10">ACA-DC 3411</strain>
    </source>
</reference>
<name>A0A1Y6JZ90_9LACO</name>